<feature type="compositionally biased region" description="Low complexity" evidence="1">
    <location>
        <begin position="159"/>
        <end position="182"/>
    </location>
</feature>
<feature type="region of interest" description="Disordered" evidence="1">
    <location>
        <begin position="1"/>
        <end position="182"/>
    </location>
</feature>
<feature type="compositionally biased region" description="Low complexity" evidence="1">
    <location>
        <begin position="69"/>
        <end position="82"/>
    </location>
</feature>
<feature type="compositionally biased region" description="Basic and acidic residues" evidence="1">
    <location>
        <begin position="17"/>
        <end position="27"/>
    </location>
</feature>
<dbReference type="EMBL" id="CAWUHD010000006">
    <property type="protein sequence ID" value="CAK7211259.1"/>
    <property type="molecule type" value="Genomic_DNA"/>
</dbReference>
<dbReference type="Proteomes" id="UP001642482">
    <property type="component" value="Unassembled WGS sequence"/>
</dbReference>
<keyword evidence="3" id="KW-1185">Reference proteome</keyword>
<proteinExistence type="predicted"/>
<evidence type="ECO:0000256" key="1">
    <source>
        <dbReference type="SAM" id="MobiDB-lite"/>
    </source>
</evidence>
<feature type="compositionally biased region" description="Basic and acidic residues" evidence="1">
    <location>
        <begin position="34"/>
        <end position="51"/>
    </location>
</feature>
<feature type="compositionally biased region" description="Basic and acidic residues" evidence="1">
    <location>
        <begin position="90"/>
        <end position="132"/>
    </location>
</feature>
<reference evidence="2 3" key="1">
    <citation type="submission" date="2024-01" db="EMBL/GenBank/DDBJ databases">
        <authorList>
            <person name="Allen C."/>
            <person name="Tagirdzhanova G."/>
        </authorList>
    </citation>
    <scope>NUCLEOTIDE SEQUENCE [LARGE SCALE GENOMIC DNA]</scope>
</reference>
<organism evidence="2 3">
    <name type="scientific">Sporothrix eucalyptigena</name>
    <dbReference type="NCBI Taxonomy" id="1812306"/>
    <lineage>
        <taxon>Eukaryota</taxon>
        <taxon>Fungi</taxon>
        <taxon>Dikarya</taxon>
        <taxon>Ascomycota</taxon>
        <taxon>Pezizomycotina</taxon>
        <taxon>Sordariomycetes</taxon>
        <taxon>Sordariomycetidae</taxon>
        <taxon>Ophiostomatales</taxon>
        <taxon>Ophiostomataceae</taxon>
        <taxon>Sporothrix</taxon>
    </lineage>
</organism>
<comment type="caution">
    <text evidence="2">The sequence shown here is derived from an EMBL/GenBank/DDBJ whole genome shotgun (WGS) entry which is preliminary data.</text>
</comment>
<evidence type="ECO:0000313" key="2">
    <source>
        <dbReference type="EMBL" id="CAK7211259.1"/>
    </source>
</evidence>
<gene>
    <name evidence="2" type="ORF">SEUCBS140593_001117</name>
</gene>
<protein>
    <submittedName>
        <fullName evidence="2">Uncharacterized protein</fullName>
    </submittedName>
</protein>
<name>A0ABP0AVV7_9PEZI</name>
<evidence type="ECO:0000313" key="3">
    <source>
        <dbReference type="Proteomes" id="UP001642482"/>
    </source>
</evidence>
<sequence>MTSWLERLGLVEDEDNDYHSRTKDDTYQYRQRHQTPDRDYYGHNNHNERHRPGCAGSYADRESSIRAQSPSSSPSRSPSRSPSPRRRAVTKHEGFVERERDLSQDRSSYDNYERHDRHDRRDGHHDDHDYHHTGNPQSQRARSVPGRDDRHSRRRPSLKRGPSSSSSASNNSSSSMSKWESAARNALRAGTMAALSSHSAPGSWLGNKGTRVATAALGAALVDTYMGHRHPESVNGVRHTAIRQAAEYAISSIVAEPIMERAARHRARR</sequence>
<accession>A0ABP0AVV7</accession>